<dbReference type="AlphaFoldDB" id="A0A543G7B1"/>
<protein>
    <submittedName>
        <fullName evidence="2">Peptidase S41-like protein</fullName>
    </submittedName>
</protein>
<name>A0A543G7B1_9FLAO</name>
<proteinExistence type="predicted"/>
<accession>A0A543G7B1</accession>
<dbReference type="SUPFAM" id="SSF52096">
    <property type="entry name" value="ClpP/crotonase"/>
    <property type="match status" value="1"/>
</dbReference>
<dbReference type="Pfam" id="PF03572">
    <property type="entry name" value="Peptidase_S41"/>
    <property type="match status" value="1"/>
</dbReference>
<reference evidence="2 3" key="1">
    <citation type="submission" date="2019-06" db="EMBL/GenBank/DDBJ databases">
        <title>Genomic Encyclopedia of Archaeal and Bacterial Type Strains, Phase II (KMG-II): from individual species to whole genera.</title>
        <authorList>
            <person name="Goeker M."/>
        </authorList>
    </citation>
    <scope>NUCLEOTIDE SEQUENCE [LARGE SCALE GENOMIC DNA]</scope>
    <source>
        <strain evidence="2 3">DSM 24789</strain>
    </source>
</reference>
<dbReference type="EMBL" id="VFPJ01000001">
    <property type="protein sequence ID" value="TQM41957.1"/>
    <property type="molecule type" value="Genomic_DNA"/>
</dbReference>
<evidence type="ECO:0000259" key="1">
    <source>
        <dbReference type="Pfam" id="PF03572"/>
    </source>
</evidence>
<feature type="domain" description="Tail specific protease" evidence="1">
    <location>
        <begin position="284"/>
        <end position="494"/>
    </location>
</feature>
<dbReference type="Gene3D" id="3.90.226.10">
    <property type="entry name" value="2-enoyl-CoA Hydratase, Chain A, domain 1"/>
    <property type="match status" value="1"/>
</dbReference>
<evidence type="ECO:0000313" key="3">
    <source>
        <dbReference type="Proteomes" id="UP000320773"/>
    </source>
</evidence>
<gene>
    <name evidence="2" type="ORF">BC670_2975</name>
</gene>
<comment type="caution">
    <text evidence="2">The sequence shown here is derived from an EMBL/GenBank/DDBJ whole genome shotgun (WGS) entry which is preliminary data.</text>
</comment>
<sequence length="515" mass="59703">MFFIIFEKYLTAVFSQTDVTCKSKTTICLINNIMTKKKLILIILLFTTTFTFAQDCDCKTNYEWIKKTFEVNDAGFQYALITKGEQAYEDHNKRILDKIQNAKTLTECTPILYEWLKFFRSGHIAIRQNEQPQQTNPIKSEKQFSNWETYTIKTEDFKKYLDKKKTSNYEGIWETKPYKIGIKKEGDKYIGFIIESGAETWTKGQIKLKFSITEDKANSVFYMRDHSAVESNSLTMTGNNHLQIGNFSLSRIYPKIEDEPIYAQYFKALNAEQPYLVIQNKTTLYLRIPSFNENYKSSIDSVLNVNKDKILATKNLIIDIRNNGGGSDASYSSIIPYLYTNPIRTVGVEFLSTKLNNQRMLDFINKPEYGFDDDNKKWAKKSYDKLESNLGQFVNLNEHIVSEDKIDTIYPFPQNVGVIINETNGSTAEQFLLEAKQSKKVKLFGVTTFGVLDISNMYFVESPCKEFQLGYSLSRSMRIPDFTIDEKGIQPDYYLDKSIPQYEWTEYVSKILTGQ</sequence>
<dbReference type="GO" id="GO:0008236">
    <property type="term" value="F:serine-type peptidase activity"/>
    <property type="evidence" value="ECO:0007669"/>
    <property type="project" value="InterPro"/>
</dbReference>
<dbReference type="GO" id="GO:0006508">
    <property type="term" value="P:proteolysis"/>
    <property type="evidence" value="ECO:0007669"/>
    <property type="project" value="InterPro"/>
</dbReference>
<dbReference type="InterPro" id="IPR005151">
    <property type="entry name" value="Tail-specific_protease"/>
</dbReference>
<evidence type="ECO:0000313" key="2">
    <source>
        <dbReference type="EMBL" id="TQM41957.1"/>
    </source>
</evidence>
<dbReference type="Proteomes" id="UP000320773">
    <property type="component" value="Unassembled WGS sequence"/>
</dbReference>
<organism evidence="2 3">
    <name type="scientific">Flavobacterium branchiophilum</name>
    <dbReference type="NCBI Taxonomy" id="55197"/>
    <lineage>
        <taxon>Bacteria</taxon>
        <taxon>Pseudomonadati</taxon>
        <taxon>Bacteroidota</taxon>
        <taxon>Flavobacteriia</taxon>
        <taxon>Flavobacteriales</taxon>
        <taxon>Flavobacteriaceae</taxon>
        <taxon>Flavobacterium</taxon>
    </lineage>
</organism>
<dbReference type="InterPro" id="IPR029045">
    <property type="entry name" value="ClpP/crotonase-like_dom_sf"/>
</dbReference>